<dbReference type="EMBL" id="HBFQ01009268">
    <property type="protein sequence ID" value="CAD8832159.1"/>
    <property type="molecule type" value="Transcribed_RNA"/>
</dbReference>
<organism evidence="1">
    <name type="scientific">Noctiluca scintillans</name>
    <name type="common">Sea sparkle</name>
    <name type="synonym">Red tide dinoflagellate</name>
    <dbReference type="NCBI Taxonomy" id="2966"/>
    <lineage>
        <taxon>Eukaryota</taxon>
        <taxon>Sar</taxon>
        <taxon>Alveolata</taxon>
        <taxon>Dinophyceae</taxon>
        <taxon>Noctilucales</taxon>
        <taxon>Noctilucaceae</taxon>
        <taxon>Noctiluca</taxon>
    </lineage>
</organism>
<evidence type="ECO:0000313" key="1">
    <source>
        <dbReference type="EMBL" id="CAD8832159.1"/>
    </source>
</evidence>
<protein>
    <submittedName>
        <fullName evidence="1">Uncharacterized protein</fullName>
    </submittedName>
</protein>
<name>A0A7S0ZTK1_NOCSC</name>
<accession>A0A7S0ZTK1</accession>
<sequence length="110" mass="12105">MEEFWQSESCKRYRSVMLNAAEKAALGSLLFIPGCLLFKGRGMRFASGGLGVGLGLGTAWTQAAVHREHPNLVTLPESPYGEAMKAQAKLAAWQNSAVQRVEKMRSWFTS</sequence>
<gene>
    <name evidence="1" type="ORF">NSCI0253_LOCUS6506</name>
</gene>
<proteinExistence type="predicted"/>
<reference evidence="1" key="1">
    <citation type="submission" date="2021-01" db="EMBL/GenBank/DDBJ databases">
        <authorList>
            <person name="Corre E."/>
            <person name="Pelletier E."/>
            <person name="Niang G."/>
            <person name="Scheremetjew M."/>
            <person name="Finn R."/>
            <person name="Kale V."/>
            <person name="Holt S."/>
            <person name="Cochrane G."/>
            <person name="Meng A."/>
            <person name="Brown T."/>
            <person name="Cohen L."/>
        </authorList>
    </citation>
    <scope>NUCLEOTIDE SEQUENCE</scope>
</reference>
<dbReference type="AlphaFoldDB" id="A0A7S0ZTK1"/>